<dbReference type="OrthoDB" id="5422320at2759"/>
<dbReference type="Pfam" id="PF12720">
    <property type="entry name" value="DUF3807"/>
    <property type="match status" value="1"/>
</dbReference>
<organism evidence="2">
    <name type="scientific">Pseudogymnoascus destructans</name>
    <dbReference type="NCBI Taxonomy" id="655981"/>
    <lineage>
        <taxon>Eukaryota</taxon>
        <taxon>Fungi</taxon>
        <taxon>Dikarya</taxon>
        <taxon>Ascomycota</taxon>
        <taxon>Pezizomycotina</taxon>
        <taxon>Leotiomycetes</taxon>
        <taxon>Thelebolales</taxon>
        <taxon>Thelebolaceae</taxon>
        <taxon>Pseudogymnoascus</taxon>
    </lineage>
</organism>
<feature type="compositionally biased region" description="Basic and acidic residues" evidence="1">
    <location>
        <begin position="84"/>
        <end position="107"/>
    </location>
</feature>
<reference evidence="2" key="1">
    <citation type="submission" date="2016-03" db="EMBL/GenBank/DDBJ databases">
        <title>Updated assembly of Pseudogymnoascus destructans, the fungus causing white-nose syndrome of bats.</title>
        <authorList>
            <person name="Palmer J.M."/>
            <person name="Drees K.P."/>
            <person name="Foster J.T."/>
            <person name="Lindner D.L."/>
        </authorList>
    </citation>
    <scope>NUCLEOTIDE SEQUENCE [LARGE SCALE GENOMIC DNA]</scope>
    <source>
        <strain evidence="2">20631-21</strain>
    </source>
</reference>
<dbReference type="Proteomes" id="UP000077154">
    <property type="component" value="Unassembled WGS sequence"/>
</dbReference>
<dbReference type="VEuPathDB" id="FungiDB:GMDG_00755"/>
<dbReference type="PANTHER" id="PTHR40642">
    <property type="entry name" value="YALI0F31295P"/>
    <property type="match status" value="1"/>
</dbReference>
<gene>
    <name evidence="2" type="ORF">VC83_06399</name>
</gene>
<dbReference type="AlphaFoldDB" id="A0A177AB33"/>
<evidence type="ECO:0000313" key="2">
    <source>
        <dbReference type="EMBL" id="OAF58294.1"/>
    </source>
</evidence>
<evidence type="ECO:0000256" key="1">
    <source>
        <dbReference type="SAM" id="MobiDB-lite"/>
    </source>
</evidence>
<dbReference type="PANTHER" id="PTHR40642:SF1">
    <property type="entry name" value="YALI0F31295P"/>
    <property type="match status" value="1"/>
</dbReference>
<feature type="compositionally biased region" description="Polar residues" evidence="1">
    <location>
        <begin position="116"/>
        <end position="140"/>
    </location>
</feature>
<name>A0A177AB33_9PEZI</name>
<feature type="region of interest" description="Disordered" evidence="1">
    <location>
        <begin position="84"/>
        <end position="202"/>
    </location>
</feature>
<proteinExistence type="predicted"/>
<protein>
    <submittedName>
        <fullName evidence="2">Uncharacterized protein</fullName>
    </submittedName>
</protein>
<feature type="compositionally biased region" description="Basic and acidic residues" evidence="1">
    <location>
        <begin position="156"/>
        <end position="173"/>
    </location>
</feature>
<dbReference type="RefSeq" id="XP_024323579.1">
    <property type="nucleotide sequence ID" value="XM_024470000.1"/>
</dbReference>
<dbReference type="eggNOG" id="ENOG502SA5E">
    <property type="taxonomic scope" value="Eukaryota"/>
</dbReference>
<sequence length="202" mass="22612">MAVPPASSLAGTVPLVSTVELADFYTKHFSGHSKDHFATTFLAEGVAEEEDDNLGYYDDGVKRTLTDGQIAMFRHTEIETLLREKRKSDEAKAHKAERSSDLERETGEYPGPQDASLPSIQASKVSLTQSEAGQSSQTKSSTEDNKKKKSHFKRNIKPDLRKRTWDQVDHGLETLDYEEDVARPSPKRNAGPQRRTISYDDV</sequence>
<dbReference type="InterPro" id="IPR024526">
    <property type="entry name" value="DUF3807"/>
</dbReference>
<dbReference type="EMBL" id="KV441397">
    <property type="protein sequence ID" value="OAF58294.1"/>
    <property type="molecule type" value="Genomic_DNA"/>
</dbReference>
<accession>A0A177AB33</accession>
<dbReference type="GeneID" id="36289459"/>